<comment type="caution">
    <text evidence="9">The sequence shown here is derived from an EMBL/GenBank/DDBJ whole genome shotgun (WGS) entry which is preliminary data.</text>
</comment>
<dbReference type="Gene3D" id="3.40.50.150">
    <property type="entry name" value="Vaccinia Virus protein VP39"/>
    <property type="match status" value="1"/>
</dbReference>
<comment type="pathway">
    <text evidence="1">Phospholipid metabolism; phosphatidylcholine biosynthesis.</text>
</comment>
<evidence type="ECO:0000313" key="10">
    <source>
        <dbReference type="Proteomes" id="UP000712281"/>
    </source>
</evidence>
<evidence type="ECO:0000256" key="4">
    <source>
        <dbReference type="ARBA" id="ARBA00022679"/>
    </source>
</evidence>
<keyword evidence="4" id="KW-0808">Transferase</keyword>
<dbReference type="SUPFAM" id="SSF53335">
    <property type="entry name" value="S-adenosyl-L-methionine-dependent methyltransferases"/>
    <property type="match status" value="1"/>
</dbReference>
<dbReference type="PANTHER" id="PTHR44307">
    <property type="entry name" value="PHOSPHOETHANOLAMINE METHYLTRANSFERASE"/>
    <property type="match status" value="1"/>
</dbReference>
<dbReference type="InterPro" id="IPR029063">
    <property type="entry name" value="SAM-dependent_MTases_sf"/>
</dbReference>
<dbReference type="InterPro" id="IPR025714">
    <property type="entry name" value="Methyltranfer_dom"/>
</dbReference>
<dbReference type="Pfam" id="PF13847">
    <property type="entry name" value="Methyltransf_31"/>
    <property type="match status" value="1"/>
</dbReference>
<sequence length="172" mass="19491">MDASDESKLNCSVKFEVSDCTSKHYPDISFEVIYSRNTIMHIQGNPALFRTFFNLLKPGGKVLISDSSRSPKALCPKFSEYINRENMTSMMFKHMFCINIKVHALPLEYRSQDARIFRQVSGTAGSVTKIGQASMNQDLMVVATKPCSLLFDLYPRILCEASLEDCRLQVPF</sequence>
<dbReference type="Proteomes" id="UP000712281">
    <property type="component" value="Unassembled WGS sequence"/>
</dbReference>
<reference evidence="9" key="1">
    <citation type="submission" date="2019-12" db="EMBL/GenBank/DDBJ databases">
        <title>Genome sequencing and annotation of Brassica cretica.</title>
        <authorList>
            <person name="Studholme D.J."/>
            <person name="Sarris P.F."/>
        </authorList>
    </citation>
    <scope>NUCLEOTIDE SEQUENCE</scope>
    <source>
        <strain evidence="9">PFS-001/15</strain>
        <tissue evidence="9">Leaf</tissue>
    </source>
</reference>
<evidence type="ECO:0000256" key="5">
    <source>
        <dbReference type="ARBA" id="ARBA00035674"/>
    </source>
</evidence>
<dbReference type="EMBL" id="QGKW02002228">
    <property type="protein sequence ID" value="KAF2535964.1"/>
    <property type="molecule type" value="Genomic_DNA"/>
</dbReference>
<dbReference type="GO" id="GO:0000234">
    <property type="term" value="F:phosphoethanolamine N-methyltransferase activity"/>
    <property type="evidence" value="ECO:0007669"/>
    <property type="project" value="UniProtKB-EC"/>
</dbReference>
<accession>A0A8S9FS36</accession>
<organism evidence="9 10">
    <name type="scientific">Brassica cretica</name>
    <name type="common">Mustard</name>
    <dbReference type="NCBI Taxonomy" id="69181"/>
    <lineage>
        <taxon>Eukaryota</taxon>
        <taxon>Viridiplantae</taxon>
        <taxon>Streptophyta</taxon>
        <taxon>Embryophyta</taxon>
        <taxon>Tracheophyta</taxon>
        <taxon>Spermatophyta</taxon>
        <taxon>Magnoliopsida</taxon>
        <taxon>eudicotyledons</taxon>
        <taxon>Gunneridae</taxon>
        <taxon>Pentapetalae</taxon>
        <taxon>rosids</taxon>
        <taxon>malvids</taxon>
        <taxon>Brassicales</taxon>
        <taxon>Brassicaceae</taxon>
        <taxon>Brassiceae</taxon>
        <taxon>Brassica</taxon>
    </lineage>
</organism>
<comment type="catalytic activity">
    <reaction evidence="6">
        <text>N,N-dimethylethanolamine phosphate + S-adenosyl-L-methionine = phosphocholine + S-adenosyl-L-homocysteine + H(+)</text>
        <dbReference type="Rhea" id="RHEA:25325"/>
        <dbReference type="ChEBI" id="CHEBI:15378"/>
        <dbReference type="ChEBI" id="CHEBI:57856"/>
        <dbReference type="ChEBI" id="CHEBI:58641"/>
        <dbReference type="ChEBI" id="CHEBI:59789"/>
        <dbReference type="ChEBI" id="CHEBI:295975"/>
        <dbReference type="EC" id="2.1.1.103"/>
    </reaction>
    <physiologicalReaction direction="left-to-right" evidence="6">
        <dbReference type="Rhea" id="RHEA:25326"/>
    </physiologicalReaction>
</comment>
<comment type="pathway">
    <text evidence="2">Lipid metabolism.</text>
</comment>
<dbReference type="EC" id="2.1.1.103" evidence="5"/>
<evidence type="ECO:0000256" key="1">
    <source>
        <dbReference type="ARBA" id="ARBA00004969"/>
    </source>
</evidence>
<name>A0A8S9FS36_BRACR</name>
<proteinExistence type="predicted"/>
<keyword evidence="3" id="KW-0489">Methyltransferase</keyword>
<evidence type="ECO:0000256" key="7">
    <source>
        <dbReference type="ARBA" id="ARBA00047841"/>
    </source>
</evidence>
<protein>
    <recommendedName>
        <fullName evidence="5">phosphoethanolamine N-methyltransferase</fullName>
        <ecNumber evidence="5">2.1.1.103</ecNumber>
    </recommendedName>
</protein>
<evidence type="ECO:0000313" key="9">
    <source>
        <dbReference type="EMBL" id="KAF2535964.1"/>
    </source>
</evidence>
<comment type="catalytic activity">
    <reaction evidence="7">
        <text>N-methylethanolamine phosphate + S-adenosyl-L-methionine = N,N-dimethylethanolamine phosphate + S-adenosyl-L-homocysteine + H(+)</text>
        <dbReference type="Rhea" id="RHEA:25321"/>
        <dbReference type="ChEBI" id="CHEBI:15378"/>
        <dbReference type="ChEBI" id="CHEBI:57781"/>
        <dbReference type="ChEBI" id="CHEBI:57856"/>
        <dbReference type="ChEBI" id="CHEBI:58641"/>
        <dbReference type="ChEBI" id="CHEBI:59789"/>
        <dbReference type="EC" id="2.1.1.103"/>
    </reaction>
    <physiologicalReaction direction="left-to-right" evidence="7">
        <dbReference type="Rhea" id="RHEA:25322"/>
    </physiologicalReaction>
</comment>
<evidence type="ECO:0000256" key="3">
    <source>
        <dbReference type="ARBA" id="ARBA00022603"/>
    </source>
</evidence>
<evidence type="ECO:0000256" key="2">
    <source>
        <dbReference type="ARBA" id="ARBA00005189"/>
    </source>
</evidence>
<gene>
    <name evidence="9" type="ORF">F2Q68_00020337</name>
</gene>
<evidence type="ECO:0000256" key="6">
    <source>
        <dbReference type="ARBA" id="ARBA00047619"/>
    </source>
</evidence>
<dbReference type="AlphaFoldDB" id="A0A8S9FS36"/>
<evidence type="ECO:0000259" key="8">
    <source>
        <dbReference type="Pfam" id="PF13847"/>
    </source>
</evidence>
<dbReference type="CDD" id="cd02440">
    <property type="entry name" value="AdoMet_MTases"/>
    <property type="match status" value="1"/>
</dbReference>
<dbReference type="PANTHER" id="PTHR44307:SF2">
    <property type="entry name" value="PHOSPHOETHANOLAMINE METHYLTRANSFERASE ISOFORM X1"/>
    <property type="match status" value="1"/>
</dbReference>
<dbReference type="GO" id="GO:0032259">
    <property type="term" value="P:methylation"/>
    <property type="evidence" value="ECO:0007669"/>
    <property type="project" value="UniProtKB-KW"/>
</dbReference>
<feature type="domain" description="Methyltransferase" evidence="8">
    <location>
        <begin position="9"/>
        <end position="82"/>
    </location>
</feature>